<keyword evidence="9" id="KW-0594">Phospholipid biosynthesis</keyword>
<reference evidence="15" key="1">
    <citation type="submission" date="2021-01" db="EMBL/GenBank/DDBJ databases">
        <authorList>
            <person name="Corre E."/>
            <person name="Pelletier E."/>
            <person name="Niang G."/>
            <person name="Scheremetjew M."/>
            <person name="Finn R."/>
            <person name="Kale V."/>
            <person name="Holt S."/>
            <person name="Cochrane G."/>
            <person name="Meng A."/>
            <person name="Brown T."/>
            <person name="Cohen L."/>
        </authorList>
    </citation>
    <scope>NUCLEOTIDE SEQUENCE</scope>
    <source>
        <strain evidence="15">10249 10 AB</strain>
    </source>
</reference>
<evidence type="ECO:0000256" key="8">
    <source>
        <dbReference type="ARBA" id="ARBA00023136"/>
    </source>
</evidence>
<dbReference type="AlphaFoldDB" id="A0A7S4AIM3"/>
<evidence type="ECO:0000256" key="14">
    <source>
        <dbReference type="SAM" id="SignalP"/>
    </source>
</evidence>
<dbReference type="InterPro" id="IPR043130">
    <property type="entry name" value="CDP-OH_PTrfase_TM_dom"/>
</dbReference>
<keyword evidence="8 13" id="KW-0472">Membrane</keyword>
<dbReference type="InterPro" id="IPR050324">
    <property type="entry name" value="CDP-alcohol_PTase-I"/>
</dbReference>
<feature type="transmembrane region" description="Helical" evidence="13">
    <location>
        <begin position="300"/>
        <end position="324"/>
    </location>
</feature>
<name>A0A7S4AIM3_9STRA</name>
<feature type="region of interest" description="Disordered" evidence="12">
    <location>
        <begin position="63"/>
        <end position="97"/>
    </location>
</feature>
<dbReference type="PANTHER" id="PTHR14269">
    <property type="entry name" value="CDP-DIACYLGLYCEROL--GLYCEROL-3-PHOSPHATE 3-PHOSPHATIDYLTRANSFERASE-RELATED"/>
    <property type="match status" value="1"/>
</dbReference>
<keyword evidence="14" id="KW-0732">Signal</keyword>
<keyword evidence="6 13" id="KW-1133">Transmembrane helix</keyword>
<dbReference type="InterPro" id="IPR048254">
    <property type="entry name" value="CDP_ALCOHOL_P_TRANSF_CS"/>
</dbReference>
<protein>
    <recommendedName>
        <fullName evidence="16">CDP-diacylglycerol--glycerol-3-phosphate 3-phosphatidyltransferase</fullName>
    </recommendedName>
</protein>
<evidence type="ECO:0000256" key="3">
    <source>
        <dbReference type="ARBA" id="ARBA00022516"/>
    </source>
</evidence>
<evidence type="ECO:0000256" key="13">
    <source>
        <dbReference type="SAM" id="Phobius"/>
    </source>
</evidence>
<dbReference type="GO" id="GO:0046474">
    <property type="term" value="P:glycerophospholipid biosynthetic process"/>
    <property type="evidence" value="ECO:0007669"/>
    <property type="project" value="TreeGrafter"/>
</dbReference>
<comment type="similarity">
    <text evidence="2 11">Belongs to the CDP-alcohol phosphatidyltransferase class-I family.</text>
</comment>
<dbReference type="PANTHER" id="PTHR14269:SF62">
    <property type="entry name" value="CDP-DIACYLGLYCEROL--GLYCEROL-3-PHOSPHATE 3-PHOSPHATIDYLTRANSFERASE 1, CHLOROPLASTIC"/>
    <property type="match status" value="1"/>
</dbReference>
<evidence type="ECO:0000256" key="1">
    <source>
        <dbReference type="ARBA" id="ARBA00004141"/>
    </source>
</evidence>
<keyword evidence="4 11" id="KW-0808">Transferase</keyword>
<accession>A0A7S4AIM3</accession>
<dbReference type="GO" id="GO:0016020">
    <property type="term" value="C:membrane"/>
    <property type="evidence" value="ECO:0007669"/>
    <property type="project" value="UniProtKB-SubCell"/>
</dbReference>
<dbReference type="GO" id="GO:0008444">
    <property type="term" value="F:CDP-diacylglycerol-glycerol-3-phosphate 3-phosphatidyltransferase activity"/>
    <property type="evidence" value="ECO:0007669"/>
    <property type="project" value="InterPro"/>
</dbReference>
<evidence type="ECO:0000256" key="10">
    <source>
        <dbReference type="ARBA" id="ARBA00023264"/>
    </source>
</evidence>
<evidence type="ECO:0000256" key="12">
    <source>
        <dbReference type="SAM" id="MobiDB-lite"/>
    </source>
</evidence>
<evidence type="ECO:0000313" key="15">
    <source>
        <dbReference type="EMBL" id="CAE0716991.1"/>
    </source>
</evidence>
<keyword evidence="3" id="KW-0444">Lipid biosynthesis</keyword>
<dbReference type="EMBL" id="HBIX01013162">
    <property type="protein sequence ID" value="CAE0716991.1"/>
    <property type="molecule type" value="Transcribed_RNA"/>
</dbReference>
<evidence type="ECO:0008006" key="16">
    <source>
        <dbReference type="Google" id="ProtNLM"/>
    </source>
</evidence>
<evidence type="ECO:0000256" key="4">
    <source>
        <dbReference type="ARBA" id="ARBA00022679"/>
    </source>
</evidence>
<evidence type="ECO:0000256" key="11">
    <source>
        <dbReference type="RuleBase" id="RU003750"/>
    </source>
</evidence>
<proteinExistence type="inferred from homology"/>
<evidence type="ECO:0000256" key="9">
    <source>
        <dbReference type="ARBA" id="ARBA00023209"/>
    </source>
</evidence>
<evidence type="ECO:0000256" key="5">
    <source>
        <dbReference type="ARBA" id="ARBA00022692"/>
    </source>
</evidence>
<sequence>MMKFLWQQRVLLLVSAVLSATPSPAVASSFVLPSTTIKSKSASRAFVNNKYNPLLRVSPGGDDSAGAVPLSASASDNDNDGQAAESSNVAPPAPATPAPAAISEAVVAETSATLLGPNAKTPPGFSRATFPNLPWHKLPDYLTYARCLAIPLFVALFYSSSSSNVLLKGKSHLYTGTIFAFASITDWLDGFLARRWDISTAFGAFLDPVADKLMVSTSLILLSGRYGAIAAIPTLIILAREISVSALREWMAQRGERDTVKVGYQGKVKTALTMLALTILLYVPAEAGTSALFYKVGIPLLYMSAVVTITSGSVYFMAAAPALLNTKK</sequence>
<evidence type="ECO:0000256" key="7">
    <source>
        <dbReference type="ARBA" id="ARBA00023098"/>
    </source>
</evidence>
<dbReference type="Pfam" id="PF01066">
    <property type="entry name" value="CDP-OH_P_transf"/>
    <property type="match status" value="1"/>
</dbReference>
<organism evidence="15">
    <name type="scientific">Pseudo-nitzschia australis</name>
    <dbReference type="NCBI Taxonomy" id="44445"/>
    <lineage>
        <taxon>Eukaryota</taxon>
        <taxon>Sar</taxon>
        <taxon>Stramenopiles</taxon>
        <taxon>Ochrophyta</taxon>
        <taxon>Bacillariophyta</taxon>
        <taxon>Bacillariophyceae</taxon>
        <taxon>Bacillariophycidae</taxon>
        <taxon>Bacillariales</taxon>
        <taxon>Bacillariaceae</taxon>
        <taxon>Pseudo-nitzschia</taxon>
    </lineage>
</organism>
<dbReference type="InterPro" id="IPR004570">
    <property type="entry name" value="Phosphatidylglycerol_P_synth"/>
</dbReference>
<feature type="signal peptide" evidence="14">
    <location>
        <begin position="1"/>
        <end position="27"/>
    </location>
</feature>
<gene>
    <name evidence="15" type="ORF">PAUS00366_LOCUS9743</name>
</gene>
<keyword evidence="10" id="KW-1208">Phospholipid metabolism</keyword>
<feature type="transmembrane region" description="Helical" evidence="13">
    <location>
        <begin position="271"/>
        <end position="294"/>
    </location>
</feature>
<dbReference type="PROSITE" id="PS00379">
    <property type="entry name" value="CDP_ALCOHOL_P_TRANSF"/>
    <property type="match status" value="1"/>
</dbReference>
<keyword evidence="7" id="KW-0443">Lipid metabolism</keyword>
<feature type="chain" id="PRO_5030739044" description="CDP-diacylglycerol--glycerol-3-phosphate 3-phosphatidyltransferase" evidence="14">
    <location>
        <begin position="28"/>
        <end position="328"/>
    </location>
</feature>
<dbReference type="InterPro" id="IPR000462">
    <property type="entry name" value="CDP-OH_P_trans"/>
</dbReference>
<dbReference type="Gene3D" id="1.20.120.1760">
    <property type="match status" value="1"/>
</dbReference>
<keyword evidence="5 13" id="KW-0812">Transmembrane</keyword>
<comment type="subcellular location">
    <subcellularLocation>
        <location evidence="1">Membrane</location>
        <topology evidence="1">Multi-pass membrane protein</topology>
    </subcellularLocation>
</comment>
<evidence type="ECO:0000256" key="6">
    <source>
        <dbReference type="ARBA" id="ARBA00022989"/>
    </source>
</evidence>
<evidence type="ECO:0000256" key="2">
    <source>
        <dbReference type="ARBA" id="ARBA00010441"/>
    </source>
</evidence>
<dbReference type="NCBIfam" id="TIGR00560">
    <property type="entry name" value="pgsA"/>
    <property type="match status" value="1"/>
</dbReference>